<gene>
    <name evidence="2" type="ORF">AArcSl_2410</name>
</gene>
<keyword evidence="3" id="KW-1185">Reference proteome</keyword>
<feature type="transmembrane region" description="Helical" evidence="1">
    <location>
        <begin position="124"/>
        <end position="148"/>
    </location>
</feature>
<dbReference type="GeneID" id="37878767"/>
<keyword evidence="1" id="KW-0472">Membrane</keyword>
<reference evidence="3" key="1">
    <citation type="submission" date="2017-11" db="EMBL/GenBank/DDBJ databases">
        <title>Phenotypic and genomic properties of facultatively anaerobic sulfur-reducing natronoarchaea from hypersaline soda lakes.</title>
        <authorList>
            <person name="Sorokin D.Y."/>
            <person name="Kublanov I.V."/>
            <person name="Roman P."/>
            <person name="Sinninghe Damste J.S."/>
            <person name="Golyshin P.N."/>
            <person name="Rojo D."/>
            <person name="Ciordia S."/>
            <person name="Mena M.D.C."/>
            <person name="Ferrer M."/>
            <person name="Messina E."/>
            <person name="Smedile F."/>
            <person name="La Spada G."/>
            <person name="La Cono V."/>
            <person name="Yakimov M.M."/>
        </authorList>
    </citation>
    <scope>NUCLEOTIDE SEQUENCE [LARGE SCALE GENOMIC DNA]</scope>
    <source>
        <strain evidence="3">AArc-Sl</strain>
    </source>
</reference>
<accession>A0A343TLR0</accession>
<protein>
    <submittedName>
        <fullName evidence="2">Uncharacterized protein</fullName>
    </submittedName>
</protein>
<sequence length="170" mass="17344">MNTASARLRHLKPGSFRAALQLTIAGLGGLSIVGSILWFVVVFVTMTPGESGFAEGLAILVFGLYALAGFVVLAAGLWIPQREGEGIQFSTRQRKLLAVGVVAPIVGVLAIPIGATIAPPLSQPVISVLVAALAVLISSGPIATLLAVGSKLRSSRNGNKPGDDGARSPP</sequence>
<evidence type="ECO:0000313" key="2">
    <source>
        <dbReference type="EMBL" id="AUX10032.1"/>
    </source>
</evidence>
<keyword evidence="1" id="KW-0812">Transmembrane</keyword>
<proteinExistence type="predicted"/>
<feature type="transmembrane region" description="Helical" evidence="1">
    <location>
        <begin position="96"/>
        <end position="118"/>
    </location>
</feature>
<dbReference type="OrthoDB" id="346427at2157"/>
<dbReference type="Proteomes" id="UP000263012">
    <property type="component" value="Chromosome"/>
</dbReference>
<feature type="transmembrane region" description="Helical" evidence="1">
    <location>
        <begin position="56"/>
        <end position="75"/>
    </location>
</feature>
<dbReference type="EMBL" id="CP025066">
    <property type="protein sequence ID" value="AUX10032.1"/>
    <property type="molecule type" value="Genomic_DNA"/>
</dbReference>
<evidence type="ECO:0000313" key="3">
    <source>
        <dbReference type="Proteomes" id="UP000263012"/>
    </source>
</evidence>
<dbReference type="RefSeq" id="WP_119819595.1">
    <property type="nucleotide sequence ID" value="NZ_CP025066.1"/>
</dbReference>
<keyword evidence="1" id="KW-1133">Transmembrane helix</keyword>
<dbReference type="KEGG" id="hdf:AArcSl_2410"/>
<name>A0A343TLR0_9EURY</name>
<feature type="transmembrane region" description="Helical" evidence="1">
    <location>
        <begin position="20"/>
        <end position="44"/>
    </location>
</feature>
<organism evidence="2 3">
    <name type="scientific">Halalkaliarchaeum desulfuricum</name>
    <dbReference type="NCBI Taxonomy" id="2055893"/>
    <lineage>
        <taxon>Archaea</taxon>
        <taxon>Methanobacteriati</taxon>
        <taxon>Methanobacteriota</taxon>
        <taxon>Stenosarchaea group</taxon>
        <taxon>Halobacteria</taxon>
        <taxon>Halobacteriales</taxon>
        <taxon>Haloferacaceae</taxon>
        <taxon>Halalkaliarchaeum</taxon>
    </lineage>
</organism>
<dbReference type="AlphaFoldDB" id="A0A343TLR0"/>
<evidence type="ECO:0000256" key="1">
    <source>
        <dbReference type="SAM" id="Phobius"/>
    </source>
</evidence>